<dbReference type="OrthoDB" id="276989at2759"/>
<dbReference type="EMBL" id="CP000502">
    <property type="protein sequence ID" value="ABN68722.2"/>
    <property type="molecule type" value="Genomic_DNA"/>
</dbReference>
<evidence type="ECO:0000313" key="4">
    <source>
        <dbReference type="Proteomes" id="UP000002258"/>
    </source>
</evidence>
<gene>
    <name evidence="3" type="ORF">PICST_64178</name>
</gene>
<dbReference type="FunCoup" id="A3M0K8">
    <property type="interactions" value="436"/>
</dbReference>
<evidence type="ECO:0000313" key="3">
    <source>
        <dbReference type="EMBL" id="ABN68722.2"/>
    </source>
</evidence>
<dbReference type="GO" id="GO:0031390">
    <property type="term" value="C:Ctf18 RFC-like complex"/>
    <property type="evidence" value="ECO:0007669"/>
    <property type="project" value="EnsemblFungi"/>
</dbReference>
<dbReference type="GeneID" id="4840847"/>
<dbReference type="InParanoid" id="A3M0K8"/>
<dbReference type="GO" id="GO:0000775">
    <property type="term" value="C:chromosome, centromeric region"/>
    <property type="evidence" value="ECO:0007669"/>
    <property type="project" value="TreeGrafter"/>
</dbReference>
<dbReference type="eggNOG" id="KOG0798">
    <property type="taxonomic scope" value="Eukaryota"/>
</dbReference>
<sequence length="365" mass="42132">MKKYSVYQQISPDEKYTYKLLQLPSDLLRHISDNETDNLLIKSSTSTTSNPGQLVVCTDDKTWKLRQMNHSNTVLLLDNQNIVQHRNDNNLIGFASCSYEYELTDSKGSIDITKLPRLHGDELRDSTNNVHAVQISVDELLENSPISRQEFFHEWYELGGCEIDGRAYILSPEYITEVLYTLITALISESFNYRTDTVAVDTIHQLSKKQSNFADSIVTTIVQKFTVRSDKPNEVSLDNDKIAKWFGIHVLSERATSLLSSKEFLIQWKSSLPAFYNVSLDLHYLRGYYCMPVEDNLIYINRDHLSTTLSARFVELFQLDREWNYDDFVPFIKDLVPPGVKVDSMILKFGKKKKIGKDRFVVTPR</sequence>
<dbReference type="Proteomes" id="UP000002258">
    <property type="component" value="Chromosome 8"/>
</dbReference>
<dbReference type="Pfam" id="PF09724">
    <property type="entry name" value="Dcc1"/>
    <property type="match status" value="1"/>
</dbReference>
<dbReference type="PANTHER" id="PTHR13395:SF6">
    <property type="entry name" value="SISTER CHROMATID COHESION PROTEIN DCC1"/>
    <property type="match status" value="1"/>
</dbReference>
<name>A3M0K8_PICST</name>
<dbReference type="GO" id="GO:0035753">
    <property type="term" value="P:maintenance of DNA trinucleotide repeats"/>
    <property type="evidence" value="ECO:0007669"/>
    <property type="project" value="EnsemblFungi"/>
</dbReference>
<dbReference type="GO" id="GO:0034398">
    <property type="term" value="P:telomere tethering at nuclear periphery"/>
    <property type="evidence" value="ECO:0007669"/>
    <property type="project" value="EnsemblFungi"/>
</dbReference>
<reference evidence="3 4" key="1">
    <citation type="journal article" date="2007" name="Nat. Biotechnol.">
        <title>Genome sequence of the lignocellulose-bioconverting and xylose-fermenting yeast Pichia stipitis.</title>
        <authorList>
            <person name="Jeffries T.W."/>
            <person name="Grigoriev I.V."/>
            <person name="Grimwood J."/>
            <person name="Laplaza J.M."/>
            <person name="Aerts A."/>
            <person name="Salamov A."/>
            <person name="Schmutz J."/>
            <person name="Lindquist E."/>
            <person name="Dehal P."/>
            <person name="Shapiro H."/>
            <person name="Jin Y.S."/>
            <person name="Passoth V."/>
            <person name="Richardson P.M."/>
        </authorList>
    </citation>
    <scope>NUCLEOTIDE SEQUENCE [LARGE SCALE GENOMIC DNA]</scope>
    <source>
        <strain evidence="4">ATCC 58785 / CBS 6054 / NBRC 10063 / NRRL Y-11545</strain>
    </source>
</reference>
<dbReference type="GO" id="GO:0034088">
    <property type="term" value="P:maintenance of mitotic sister chromatid cohesion"/>
    <property type="evidence" value="ECO:0007669"/>
    <property type="project" value="TreeGrafter"/>
</dbReference>
<dbReference type="GO" id="GO:0000785">
    <property type="term" value="C:chromatin"/>
    <property type="evidence" value="ECO:0007669"/>
    <property type="project" value="TreeGrafter"/>
</dbReference>
<dbReference type="InterPro" id="IPR019128">
    <property type="entry name" value="Dcc1"/>
</dbReference>
<dbReference type="RefSeq" id="XP_001386751.2">
    <property type="nucleotide sequence ID" value="XM_001386714.1"/>
</dbReference>
<dbReference type="AlphaFoldDB" id="A3M0K8"/>
<dbReference type="HOGENOM" id="CLU_034504_0_0_1"/>
<keyword evidence="4" id="KW-1185">Reference proteome</keyword>
<evidence type="ECO:0000256" key="2">
    <source>
        <dbReference type="ARBA" id="ARBA00022705"/>
    </source>
</evidence>
<comment type="similarity">
    <text evidence="1">Belongs to the DCC1 family.</text>
</comment>
<accession>A3M0K8</accession>
<protein>
    <recommendedName>
        <fullName evidence="5">Sister chromatid cohesion protein DCC1</fullName>
    </recommendedName>
</protein>
<dbReference type="GO" id="GO:0006260">
    <property type="term" value="P:DNA replication"/>
    <property type="evidence" value="ECO:0007669"/>
    <property type="project" value="UniProtKB-KW"/>
</dbReference>
<dbReference type="KEGG" id="pic:PICST_64178"/>
<proteinExistence type="inferred from homology"/>
<keyword evidence="2" id="KW-0235">DNA replication</keyword>
<dbReference type="PANTHER" id="PTHR13395">
    <property type="entry name" value="SISTER CHROMATID COHESION PROTEIN DCC1-RELATED"/>
    <property type="match status" value="1"/>
</dbReference>
<organism evidence="3 4">
    <name type="scientific">Scheffersomyces stipitis (strain ATCC 58785 / CBS 6054 / NBRC 10063 / NRRL Y-11545)</name>
    <name type="common">Yeast</name>
    <name type="synonym">Pichia stipitis</name>
    <dbReference type="NCBI Taxonomy" id="322104"/>
    <lineage>
        <taxon>Eukaryota</taxon>
        <taxon>Fungi</taxon>
        <taxon>Dikarya</taxon>
        <taxon>Ascomycota</taxon>
        <taxon>Saccharomycotina</taxon>
        <taxon>Pichiomycetes</taxon>
        <taxon>Debaryomycetaceae</taxon>
        <taxon>Scheffersomyces</taxon>
    </lineage>
</organism>
<evidence type="ECO:0008006" key="5">
    <source>
        <dbReference type="Google" id="ProtNLM"/>
    </source>
</evidence>
<dbReference type="STRING" id="322104.A3M0K8"/>
<dbReference type="OMA" id="DSESWPF"/>
<evidence type="ECO:0000256" key="1">
    <source>
        <dbReference type="ARBA" id="ARBA00007017"/>
    </source>
</evidence>